<keyword evidence="7" id="KW-1185">Reference proteome</keyword>
<gene>
    <name evidence="6" type="ORF">DDE18_21270</name>
</gene>
<dbReference type="CDD" id="cd05233">
    <property type="entry name" value="SDR_c"/>
    <property type="match status" value="1"/>
</dbReference>
<reference evidence="6 7" key="1">
    <citation type="submission" date="2018-04" db="EMBL/GenBank/DDBJ databases">
        <title>Genome of Nocardioides gansuensis WSJ-1.</title>
        <authorList>
            <person name="Wu S."/>
            <person name="Wang G."/>
        </authorList>
    </citation>
    <scope>NUCLEOTIDE SEQUENCE [LARGE SCALE GENOMIC DNA]</scope>
    <source>
        <strain evidence="6 7">WSJ-1</strain>
    </source>
</reference>
<comment type="caution">
    <text evidence="6">The sequence shown here is derived from an EMBL/GenBank/DDBJ whole genome shotgun (WGS) entry which is preliminary data.</text>
</comment>
<dbReference type="PRINTS" id="PR00080">
    <property type="entry name" value="SDRFAMILY"/>
</dbReference>
<accession>A0A2T8F4Z9</accession>
<dbReference type="GO" id="GO:0016491">
    <property type="term" value="F:oxidoreductase activity"/>
    <property type="evidence" value="ECO:0007669"/>
    <property type="project" value="UniProtKB-KW"/>
</dbReference>
<dbReference type="OrthoDB" id="3691025at2"/>
<feature type="region of interest" description="Disordered" evidence="4">
    <location>
        <begin position="1"/>
        <end position="48"/>
    </location>
</feature>
<evidence type="ECO:0000313" key="6">
    <source>
        <dbReference type="EMBL" id="PVG80784.1"/>
    </source>
</evidence>
<dbReference type="EMBL" id="QDGZ01000013">
    <property type="protein sequence ID" value="PVG80784.1"/>
    <property type="molecule type" value="Genomic_DNA"/>
</dbReference>
<evidence type="ECO:0000259" key="5">
    <source>
        <dbReference type="SMART" id="SM00822"/>
    </source>
</evidence>
<evidence type="ECO:0000256" key="3">
    <source>
        <dbReference type="RuleBase" id="RU000363"/>
    </source>
</evidence>
<dbReference type="InterPro" id="IPR036291">
    <property type="entry name" value="NAD(P)-bd_dom_sf"/>
</dbReference>
<organism evidence="6 7">
    <name type="scientific">Nocardioides gansuensis</name>
    <dbReference type="NCBI Taxonomy" id="2138300"/>
    <lineage>
        <taxon>Bacteria</taxon>
        <taxon>Bacillati</taxon>
        <taxon>Actinomycetota</taxon>
        <taxon>Actinomycetes</taxon>
        <taxon>Propionibacteriales</taxon>
        <taxon>Nocardioidaceae</taxon>
        <taxon>Nocardioides</taxon>
    </lineage>
</organism>
<evidence type="ECO:0000256" key="4">
    <source>
        <dbReference type="SAM" id="MobiDB-lite"/>
    </source>
</evidence>
<proteinExistence type="inferred from homology"/>
<dbReference type="AlphaFoldDB" id="A0A2T8F4Z9"/>
<name>A0A2T8F4Z9_9ACTN</name>
<dbReference type="PRINTS" id="PR00081">
    <property type="entry name" value="GDHRDH"/>
</dbReference>
<dbReference type="InterPro" id="IPR002347">
    <property type="entry name" value="SDR_fam"/>
</dbReference>
<dbReference type="Pfam" id="PF00106">
    <property type="entry name" value="adh_short"/>
    <property type="match status" value="1"/>
</dbReference>
<dbReference type="Gene3D" id="3.40.50.720">
    <property type="entry name" value="NAD(P)-binding Rossmann-like Domain"/>
    <property type="match status" value="1"/>
</dbReference>
<keyword evidence="2" id="KW-0560">Oxidoreductase</keyword>
<protein>
    <recommendedName>
        <fullName evidence="5">Ketoreductase domain-containing protein</fullName>
    </recommendedName>
</protein>
<feature type="domain" description="Ketoreductase" evidence="5">
    <location>
        <begin position="55"/>
        <end position="243"/>
    </location>
</feature>
<evidence type="ECO:0000256" key="2">
    <source>
        <dbReference type="ARBA" id="ARBA00023002"/>
    </source>
</evidence>
<dbReference type="PROSITE" id="PS00061">
    <property type="entry name" value="ADH_SHORT"/>
    <property type="match status" value="1"/>
</dbReference>
<dbReference type="PANTHER" id="PTHR44196">
    <property type="entry name" value="DEHYDROGENASE/REDUCTASE SDR FAMILY MEMBER 7B"/>
    <property type="match status" value="1"/>
</dbReference>
<feature type="compositionally biased region" description="Low complexity" evidence="4">
    <location>
        <begin position="11"/>
        <end position="33"/>
    </location>
</feature>
<dbReference type="SMART" id="SM00822">
    <property type="entry name" value="PKS_KR"/>
    <property type="match status" value="1"/>
</dbReference>
<dbReference type="InterPro" id="IPR020904">
    <property type="entry name" value="Sc_DH/Rdtase_CS"/>
</dbReference>
<dbReference type="PANTHER" id="PTHR44196:SF1">
    <property type="entry name" value="DEHYDROGENASE_REDUCTASE SDR FAMILY MEMBER 7B"/>
    <property type="match status" value="1"/>
</dbReference>
<evidence type="ECO:0000313" key="7">
    <source>
        <dbReference type="Proteomes" id="UP000246018"/>
    </source>
</evidence>
<dbReference type="GO" id="GO:0016020">
    <property type="term" value="C:membrane"/>
    <property type="evidence" value="ECO:0007669"/>
    <property type="project" value="TreeGrafter"/>
</dbReference>
<dbReference type="SUPFAM" id="SSF51735">
    <property type="entry name" value="NAD(P)-binding Rossmann-fold domains"/>
    <property type="match status" value="1"/>
</dbReference>
<evidence type="ECO:0000256" key="1">
    <source>
        <dbReference type="ARBA" id="ARBA00006484"/>
    </source>
</evidence>
<dbReference type="InterPro" id="IPR057326">
    <property type="entry name" value="KR_dom"/>
</dbReference>
<comment type="similarity">
    <text evidence="1 3">Belongs to the short-chain dehydrogenases/reductases (SDR) family.</text>
</comment>
<sequence>MTGPTARVCGSTSSAESCASSPSSRSAASRVRSPCGGTPRTESCEPVSTVEGGGRVVLVTGGGTGLGAATALRLAEHGYRVHVAGRSRASLEAVASRAAGSVVPHELDVRDREACTRVVSAVVDRDDRLDVMVNNAGIFRRGRVSAVSPEDWRATLETNLTGALHMVQAVVAAFRAQVPDADGVRGHVVNVNSGAGYSGYVESAAYTASKFGLAGLSDVLRQEVAAEGVKVTDLVVATAVESDLSDRVGVRRLPADRVARVVRDVLALPGDACVSRIDLTQLPERRSESAAVPAAPRATTSEEMQ</sequence>
<feature type="region of interest" description="Disordered" evidence="4">
    <location>
        <begin position="285"/>
        <end position="305"/>
    </location>
</feature>
<dbReference type="Proteomes" id="UP000246018">
    <property type="component" value="Unassembled WGS sequence"/>
</dbReference>